<evidence type="ECO:0000256" key="7">
    <source>
        <dbReference type="ARBA" id="ARBA00022779"/>
    </source>
</evidence>
<dbReference type="Proteomes" id="UP000315440">
    <property type="component" value="Unassembled WGS sequence"/>
</dbReference>
<evidence type="ECO:0000256" key="9">
    <source>
        <dbReference type="ARBA" id="ARBA00023143"/>
    </source>
</evidence>
<name>A0A5C5ZGQ6_9BACT</name>
<keyword evidence="8" id="KW-0472">Membrane</keyword>
<evidence type="ECO:0000313" key="15">
    <source>
        <dbReference type="Proteomes" id="UP000315440"/>
    </source>
</evidence>
<feature type="domain" description="Flagellar motor switch protein FliG N-terminal" evidence="13">
    <location>
        <begin position="9"/>
        <end position="60"/>
    </location>
</feature>
<accession>A0A5C5ZGQ6</accession>
<dbReference type="RefSeq" id="WP_146402340.1">
    <property type="nucleotide sequence ID" value="NZ_SJPQ01000004.1"/>
</dbReference>
<dbReference type="GO" id="GO:0003774">
    <property type="term" value="F:cytoskeletal motor activity"/>
    <property type="evidence" value="ECO:0007669"/>
    <property type="project" value="InterPro"/>
</dbReference>
<feature type="domain" description="Flagellar motor switch protein FliG C-terminal" evidence="11">
    <location>
        <begin position="287"/>
        <end position="368"/>
    </location>
</feature>
<dbReference type="InterPro" id="IPR032779">
    <property type="entry name" value="FliG_M"/>
</dbReference>
<dbReference type="EMBL" id="SJPQ01000004">
    <property type="protein sequence ID" value="TWT86522.1"/>
    <property type="molecule type" value="Genomic_DNA"/>
</dbReference>
<dbReference type="GO" id="GO:0009425">
    <property type="term" value="C:bacterial-type flagellum basal body"/>
    <property type="evidence" value="ECO:0007669"/>
    <property type="project" value="UniProtKB-SubCell"/>
</dbReference>
<keyword evidence="14" id="KW-0969">Cilium</keyword>
<feature type="compositionally biased region" description="Basic and acidic residues" evidence="10">
    <location>
        <begin position="248"/>
        <end position="260"/>
    </location>
</feature>
<reference evidence="14 15" key="1">
    <citation type="submission" date="2019-02" db="EMBL/GenBank/DDBJ databases">
        <title>Deep-cultivation of Planctomycetes and their phenomic and genomic characterization uncovers novel biology.</title>
        <authorList>
            <person name="Wiegand S."/>
            <person name="Jogler M."/>
            <person name="Boedeker C."/>
            <person name="Pinto D."/>
            <person name="Vollmers J."/>
            <person name="Rivas-Marin E."/>
            <person name="Kohn T."/>
            <person name="Peeters S.H."/>
            <person name="Heuer A."/>
            <person name="Rast P."/>
            <person name="Oberbeckmann S."/>
            <person name="Bunk B."/>
            <person name="Jeske O."/>
            <person name="Meyerdierks A."/>
            <person name="Storesund J.E."/>
            <person name="Kallscheuer N."/>
            <person name="Luecker S."/>
            <person name="Lage O.M."/>
            <person name="Pohl T."/>
            <person name="Merkel B.J."/>
            <person name="Hornburger P."/>
            <person name="Mueller R.-W."/>
            <person name="Bruemmer F."/>
            <person name="Labrenz M."/>
            <person name="Spormann A.M."/>
            <person name="Op Den Camp H."/>
            <person name="Overmann J."/>
            <person name="Amann R."/>
            <person name="Jetten M.S.M."/>
            <person name="Mascher T."/>
            <person name="Medema M.H."/>
            <person name="Devos D.P."/>
            <person name="Kaster A.-K."/>
            <person name="Ovreas L."/>
            <person name="Rohde M."/>
            <person name="Galperin M.Y."/>
            <person name="Jogler C."/>
        </authorList>
    </citation>
    <scope>NUCLEOTIDE SEQUENCE [LARGE SCALE GENOMIC DNA]</scope>
    <source>
        <strain evidence="14 15">Mal64</strain>
    </source>
</reference>
<comment type="caution">
    <text evidence="14">The sequence shown here is derived from an EMBL/GenBank/DDBJ whole genome shotgun (WGS) entry which is preliminary data.</text>
</comment>
<protein>
    <recommendedName>
        <fullName evidence="4">Flagellar motor switch protein FliG</fullName>
    </recommendedName>
</protein>
<comment type="similarity">
    <text evidence="3">Belongs to the FliG family.</text>
</comment>
<keyword evidence="14" id="KW-0282">Flagellum</keyword>
<dbReference type="OrthoDB" id="267922at2"/>
<proteinExistence type="inferred from homology"/>
<organism evidence="14 15">
    <name type="scientific">Pseudobythopirellula maris</name>
    <dbReference type="NCBI Taxonomy" id="2527991"/>
    <lineage>
        <taxon>Bacteria</taxon>
        <taxon>Pseudomonadati</taxon>
        <taxon>Planctomycetota</taxon>
        <taxon>Planctomycetia</taxon>
        <taxon>Pirellulales</taxon>
        <taxon>Lacipirellulaceae</taxon>
        <taxon>Pseudobythopirellula</taxon>
    </lineage>
</organism>
<evidence type="ECO:0000256" key="2">
    <source>
        <dbReference type="ARBA" id="ARBA00004413"/>
    </source>
</evidence>
<keyword evidence="14" id="KW-0966">Cell projection</keyword>
<dbReference type="InterPro" id="IPR028263">
    <property type="entry name" value="FliG_N"/>
</dbReference>
<dbReference type="SUPFAM" id="SSF48029">
    <property type="entry name" value="FliG"/>
    <property type="match status" value="3"/>
</dbReference>
<dbReference type="PANTHER" id="PTHR30534:SF0">
    <property type="entry name" value="FLAGELLAR MOTOR SWITCH PROTEIN FLIG"/>
    <property type="match status" value="1"/>
</dbReference>
<evidence type="ECO:0000256" key="5">
    <source>
        <dbReference type="ARBA" id="ARBA00022475"/>
    </source>
</evidence>
<sequence>MHDSLNQNSIRKAAVLLRSLDDASAEAMFARLSPAEARAIRSAVRELGEVDPHEQLAVAEALRGRPEPAAPAGAVELMIGDAPAVPTVAAPPAIEGHFGDLSDADPKELADYLAGESPRTVALVLSYLPPAIAAGVLSELGADKESATLGALAHLGEASDDSLRVIASGLSEWIAVRRLERNRRANRMTTIRSIVTAAPADRRETILRSLLTHDPSLAEHLLTAGGAPSAMPLPLAPQPAVSPSTDFRSADHPATGDHPTEAAAPPAMAAVEEPTPTPPVEHIAPRMTFDEVEQLDAGRLATVMAKSDPNVLLLALAGASERMLQTLEAQLPRRVARQLRKRIHNLGPTRLSDIEAAQRAVAATAARLFVPVARAA</sequence>
<feature type="domain" description="Flagellar motor switch protein FliG middle" evidence="12">
    <location>
        <begin position="106"/>
        <end position="172"/>
    </location>
</feature>
<dbReference type="InterPro" id="IPR000090">
    <property type="entry name" value="Flg_Motor_Flig"/>
</dbReference>
<dbReference type="Pfam" id="PF01706">
    <property type="entry name" value="FliG_C"/>
    <property type="match status" value="1"/>
</dbReference>
<evidence type="ECO:0000259" key="11">
    <source>
        <dbReference type="Pfam" id="PF01706"/>
    </source>
</evidence>
<evidence type="ECO:0000256" key="4">
    <source>
        <dbReference type="ARBA" id="ARBA00021870"/>
    </source>
</evidence>
<evidence type="ECO:0000256" key="8">
    <source>
        <dbReference type="ARBA" id="ARBA00023136"/>
    </source>
</evidence>
<dbReference type="Gene3D" id="1.10.220.30">
    <property type="match status" value="3"/>
</dbReference>
<keyword evidence="5" id="KW-1003">Cell membrane</keyword>
<dbReference type="AlphaFoldDB" id="A0A5C5ZGQ6"/>
<dbReference type="GO" id="GO:0006935">
    <property type="term" value="P:chemotaxis"/>
    <property type="evidence" value="ECO:0007669"/>
    <property type="project" value="UniProtKB-KW"/>
</dbReference>
<evidence type="ECO:0000313" key="14">
    <source>
        <dbReference type="EMBL" id="TWT86522.1"/>
    </source>
</evidence>
<comment type="subcellular location">
    <subcellularLocation>
        <location evidence="1">Bacterial flagellum basal body</location>
    </subcellularLocation>
    <subcellularLocation>
        <location evidence="2">Cell membrane</location>
        <topology evidence="2">Peripheral membrane protein</topology>
        <orientation evidence="2">Cytoplasmic side</orientation>
    </subcellularLocation>
</comment>
<evidence type="ECO:0000256" key="10">
    <source>
        <dbReference type="SAM" id="MobiDB-lite"/>
    </source>
</evidence>
<keyword evidence="9" id="KW-0975">Bacterial flagellum</keyword>
<evidence type="ECO:0000256" key="6">
    <source>
        <dbReference type="ARBA" id="ARBA00022500"/>
    </source>
</evidence>
<dbReference type="Pfam" id="PF14842">
    <property type="entry name" value="FliG_N"/>
    <property type="match status" value="1"/>
</dbReference>
<dbReference type="Pfam" id="PF14841">
    <property type="entry name" value="FliG_M"/>
    <property type="match status" value="1"/>
</dbReference>
<feature type="compositionally biased region" description="Low complexity" evidence="10">
    <location>
        <begin position="261"/>
        <end position="274"/>
    </location>
</feature>
<evidence type="ECO:0000256" key="1">
    <source>
        <dbReference type="ARBA" id="ARBA00004117"/>
    </source>
</evidence>
<dbReference type="PANTHER" id="PTHR30534">
    <property type="entry name" value="FLAGELLAR MOTOR SWITCH PROTEIN FLIG"/>
    <property type="match status" value="1"/>
</dbReference>
<dbReference type="GO" id="GO:0005886">
    <property type="term" value="C:plasma membrane"/>
    <property type="evidence" value="ECO:0007669"/>
    <property type="project" value="UniProtKB-SubCell"/>
</dbReference>
<dbReference type="PRINTS" id="PR00954">
    <property type="entry name" value="FLGMOTORFLIG"/>
</dbReference>
<gene>
    <name evidence="14" type="primary">fliG_2</name>
    <name evidence="14" type="ORF">Mal64_33480</name>
</gene>
<evidence type="ECO:0000259" key="12">
    <source>
        <dbReference type="Pfam" id="PF14841"/>
    </source>
</evidence>
<dbReference type="GO" id="GO:0071973">
    <property type="term" value="P:bacterial-type flagellum-dependent cell motility"/>
    <property type="evidence" value="ECO:0007669"/>
    <property type="project" value="InterPro"/>
</dbReference>
<dbReference type="InterPro" id="IPR023087">
    <property type="entry name" value="Flg_Motor_Flig_C"/>
</dbReference>
<keyword evidence="7" id="KW-0283">Flagellar rotation</keyword>
<feature type="region of interest" description="Disordered" evidence="10">
    <location>
        <begin position="235"/>
        <end position="282"/>
    </location>
</feature>
<keyword evidence="6" id="KW-0145">Chemotaxis</keyword>
<dbReference type="InterPro" id="IPR011002">
    <property type="entry name" value="FliG_a-hlx"/>
</dbReference>
<evidence type="ECO:0000259" key="13">
    <source>
        <dbReference type="Pfam" id="PF14842"/>
    </source>
</evidence>
<evidence type="ECO:0000256" key="3">
    <source>
        <dbReference type="ARBA" id="ARBA00010299"/>
    </source>
</evidence>
<keyword evidence="15" id="KW-1185">Reference proteome</keyword>